<keyword evidence="3" id="KW-1185">Reference proteome</keyword>
<proteinExistence type="predicted"/>
<dbReference type="AlphaFoldDB" id="A0A090RQU2"/>
<evidence type="ECO:0000313" key="2">
    <source>
        <dbReference type="EMBL" id="GAL16569.1"/>
    </source>
</evidence>
<dbReference type="InterPro" id="IPR006016">
    <property type="entry name" value="UspA"/>
</dbReference>
<evidence type="ECO:0000313" key="3">
    <source>
        <dbReference type="Proteomes" id="UP000029228"/>
    </source>
</evidence>
<name>A0A090RQU2_9VIBR</name>
<dbReference type="Proteomes" id="UP000029228">
    <property type="component" value="Unassembled WGS sequence"/>
</dbReference>
<feature type="domain" description="UspA" evidence="1">
    <location>
        <begin position="3"/>
        <end position="43"/>
    </location>
</feature>
<protein>
    <recommendedName>
        <fullName evidence="1">UspA domain-containing protein</fullName>
    </recommendedName>
</protein>
<reference evidence="2 3" key="1">
    <citation type="submission" date="2014-09" db="EMBL/GenBank/DDBJ databases">
        <title>Vibrio maritimus JCM 19235. (C45) whole genome shotgun sequence.</title>
        <authorList>
            <person name="Sawabe T."/>
            <person name="Meirelles P."/>
            <person name="Nakanishi M."/>
            <person name="Sayaka M."/>
            <person name="Hattori M."/>
            <person name="Ohkuma M."/>
        </authorList>
    </citation>
    <scope>NUCLEOTIDE SEQUENCE [LARGE SCALE GENOMIC DNA]</scope>
    <source>
        <strain evidence="3">JCM19235</strain>
    </source>
</reference>
<dbReference type="OrthoDB" id="9792500at2"/>
<reference evidence="2 3" key="2">
    <citation type="submission" date="2014-09" db="EMBL/GenBank/DDBJ databases">
        <authorList>
            <consortium name="NBRP consortium"/>
            <person name="Sawabe T."/>
            <person name="Meirelles P."/>
            <person name="Nakanishi M."/>
            <person name="Sayaka M."/>
            <person name="Hattori M."/>
            <person name="Ohkuma M."/>
        </authorList>
    </citation>
    <scope>NUCLEOTIDE SEQUENCE [LARGE SCALE GENOMIC DNA]</scope>
    <source>
        <strain evidence="3">JCM19235</strain>
    </source>
</reference>
<dbReference type="SUPFAM" id="SSF52402">
    <property type="entry name" value="Adenine nucleotide alpha hydrolases-like"/>
    <property type="match status" value="1"/>
</dbReference>
<dbReference type="InterPro" id="IPR014729">
    <property type="entry name" value="Rossmann-like_a/b/a_fold"/>
</dbReference>
<dbReference type="Pfam" id="PF00582">
    <property type="entry name" value="Usp"/>
    <property type="match status" value="1"/>
</dbReference>
<accession>A0A090RQU2</accession>
<gene>
    <name evidence="2" type="ORF">JCM19235_5118</name>
</gene>
<dbReference type="Gene3D" id="3.40.50.620">
    <property type="entry name" value="HUPs"/>
    <property type="match status" value="1"/>
</dbReference>
<evidence type="ECO:0000259" key="1">
    <source>
        <dbReference type="Pfam" id="PF00582"/>
    </source>
</evidence>
<sequence>MGYKNIMVAVGFDNQAQALLQKAESVASHYPGATLSIIHVDMNVAEFYQALLVLI</sequence>
<dbReference type="EMBL" id="BBMR01000001">
    <property type="protein sequence ID" value="GAL16569.1"/>
    <property type="molecule type" value="Genomic_DNA"/>
</dbReference>
<comment type="caution">
    <text evidence="2">The sequence shown here is derived from an EMBL/GenBank/DDBJ whole genome shotgun (WGS) entry which is preliminary data.</text>
</comment>
<organism evidence="2 3">
    <name type="scientific">Vibrio maritimus</name>
    <dbReference type="NCBI Taxonomy" id="990268"/>
    <lineage>
        <taxon>Bacteria</taxon>
        <taxon>Pseudomonadati</taxon>
        <taxon>Pseudomonadota</taxon>
        <taxon>Gammaproteobacteria</taxon>
        <taxon>Vibrionales</taxon>
        <taxon>Vibrionaceae</taxon>
        <taxon>Vibrio</taxon>
    </lineage>
</organism>